<organism evidence="2 3">
    <name type="scientific">Methylobacterium tardum</name>
    <dbReference type="NCBI Taxonomy" id="374432"/>
    <lineage>
        <taxon>Bacteria</taxon>
        <taxon>Pseudomonadati</taxon>
        <taxon>Pseudomonadota</taxon>
        <taxon>Alphaproteobacteria</taxon>
        <taxon>Hyphomicrobiales</taxon>
        <taxon>Methylobacteriaceae</taxon>
        <taxon>Methylobacterium</taxon>
    </lineage>
</organism>
<sequence>MPPSVDAPPDLSGLLELSRIENLDLKPVILRVQTDLFVRAPGRDRTEVEIFESLACGLIPTVDEETARVVAGKLAPCPETPPAVLEALALRGGGARDAVVELAPTLSHRLIEAALADGSDLAARIAARAGLNREVVDELSREGRPEIDRALAANLGITLRGATLARLVGRGRGDPDLAKLLLVRPDVSAADLVPLYLHADPIRRDVIGRTVEATAALRPCPPPPRGLGEDLTRLSGAQDVPAFMAALADGLGLPRDFLTVVADPGARYDLLTLGLRAAGLHEEEAVYIFLTLNQGVARSAERVAALVRLFRTVSRPASRDLVAAILDRPFTERGRSEAHQPLHGPEAKLRQGAERTAAPRTPLPIRVRSASGGETG</sequence>
<reference evidence="3" key="1">
    <citation type="journal article" date="2019" name="Int. J. Syst. Evol. Microbiol.">
        <title>The Global Catalogue of Microorganisms (GCM) 10K type strain sequencing project: providing services to taxonomists for standard genome sequencing and annotation.</title>
        <authorList>
            <consortium name="The Broad Institute Genomics Platform"/>
            <consortium name="The Broad Institute Genome Sequencing Center for Infectious Disease"/>
            <person name="Wu L."/>
            <person name="Ma J."/>
        </authorList>
    </citation>
    <scope>NUCLEOTIDE SEQUENCE [LARGE SCALE GENOMIC DNA]</scope>
    <source>
        <strain evidence="3">NBRC 103632</strain>
    </source>
</reference>
<keyword evidence="3" id="KW-1185">Reference proteome</keyword>
<evidence type="ECO:0000313" key="3">
    <source>
        <dbReference type="Proteomes" id="UP001157440"/>
    </source>
</evidence>
<accession>A0AA37TPP8</accession>
<feature type="compositionally biased region" description="Basic and acidic residues" evidence="1">
    <location>
        <begin position="333"/>
        <end position="353"/>
    </location>
</feature>
<evidence type="ECO:0000313" key="2">
    <source>
        <dbReference type="EMBL" id="GLS72093.1"/>
    </source>
</evidence>
<comment type="caution">
    <text evidence="2">The sequence shown here is derived from an EMBL/GenBank/DDBJ whole genome shotgun (WGS) entry which is preliminary data.</text>
</comment>
<dbReference type="AlphaFoldDB" id="A0AA37TPP8"/>
<protein>
    <recommendedName>
        <fullName evidence="4">DUF2336 domain-containing protein</fullName>
    </recommendedName>
</protein>
<dbReference type="Proteomes" id="UP001157440">
    <property type="component" value="Unassembled WGS sequence"/>
</dbReference>
<dbReference type="EMBL" id="BSPL01000020">
    <property type="protein sequence ID" value="GLS72093.1"/>
    <property type="molecule type" value="Genomic_DNA"/>
</dbReference>
<evidence type="ECO:0000256" key="1">
    <source>
        <dbReference type="SAM" id="MobiDB-lite"/>
    </source>
</evidence>
<proteinExistence type="predicted"/>
<dbReference type="InterPro" id="IPR019285">
    <property type="entry name" value="DUF2336"/>
</dbReference>
<gene>
    <name evidence="2" type="ORF">GCM10007890_41060</name>
</gene>
<dbReference type="RefSeq" id="WP_238199779.1">
    <property type="nucleotide sequence ID" value="NZ_BPQZ01000047.1"/>
</dbReference>
<feature type="region of interest" description="Disordered" evidence="1">
    <location>
        <begin position="333"/>
        <end position="376"/>
    </location>
</feature>
<evidence type="ECO:0008006" key="4">
    <source>
        <dbReference type="Google" id="ProtNLM"/>
    </source>
</evidence>
<name>A0AA37TPP8_9HYPH</name>
<dbReference type="Pfam" id="PF10098">
    <property type="entry name" value="DUF2336"/>
    <property type="match status" value="1"/>
</dbReference>